<dbReference type="GO" id="GO:0046677">
    <property type="term" value="P:response to antibiotic"/>
    <property type="evidence" value="ECO:0007669"/>
    <property type="project" value="UniProtKB-UniRule"/>
</dbReference>
<keyword evidence="14" id="KW-0573">Peptidoglycan synthesis</keyword>
<evidence type="ECO:0000256" key="1">
    <source>
        <dbReference type="ARBA" id="ARBA00004651"/>
    </source>
</evidence>
<feature type="transmembrane region" description="Helical" evidence="14">
    <location>
        <begin position="103"/>
        <end position="119"/>
    </location>
</feature>
<feature type="transmembrane region" description="Helical" evidence="14">
    <location>
        <begin position="73"/>
        <end position="91"/>
    </location>
</feature>
<dbReference type="HAMAP" id="MF_01006">
    <property type="entry name" value="Undec_diphosphatase"/>
    <property type="match status" value="1"/>
</dbReference>
<reference evidence="15 16" key="1">
    <citation type="submission" date="2016-10" db="EMBL/GenBank/DDBJ databases">
        <authorList>
            <person name="Varghese N."/>
            <person name="Submissions S."/>
        </authorList>
    </citation>
    <scope>NUCLEOTIDE SEQUENCE [LARGE SCALE GENOMIC DNA]</scope>
    <source>
        <strain evidence="15 16">DSM 25353</strain>
    </source>
</reference>
<evidence type="ECO:0000256" key="14">
    <source>
        <dbReference type="HAMAP-Rule" id="MF_01006"/>
    </source>
</evidence>
<keyword evidence="14" id="KW-0133">Cell shape</keyword>
<evidence type="ECO:0000256" key="3">
    <source>
        <dbReference type="ARBA" id="ARBA00012374"/>
    </source>
</evidence>
<keyword evidence="10 14" id="KW-0046">Antibiotic resistance</keyword>
<keyword evidence="14" id="KW-0961">Cell wall biogenesis/degradation</keyword>
<evidence type="ECO:0000256" key="12">
    <source>
        <dbReference type="ARBA" id="ARBA00032932"/>
    </source>
</evidence>
<feature type="transmembrane region" description="Helical" evidence="14">
    <location>
        <begin position="246"/>
        <end position="265"/>
    </location>
</feature>
<accession>A0A8X8LF48</accession>
<comment type="function">
    <text evidence="14">Catalyzes the dephosphorylation of undecaprenyl diphosphate (UPP). Confers resistance to bacitracin.</text>
</comment>
<dbReference type="GO" id="GO:0005886">
    <property type="term" value="C:plasma membrane"/>
    <property type="evidence" value="ECO:0007669"/>
    <property type="project" value="UniProtKB-SubCell"/>
</dbReference>
<dbReference type="AlphaFoldDB" id="A0A8X8LF48"/>
<evidence type="ECO:0000256" key="11">
    <source>
        <dbReference type="ARBA" id="ARBA00032707"/>
    </source>
</evidence>
<keyword evidence="8 14" id="KW-1133">Transmembrane helix</keyword>
<evidence type="ECO:0000256" key="7">
    <source>
        <dbReference type="ARBA" id="ARBA00022801"/>
    </source>
</evidence>
<comment type="miscellaneous">
    <text evidence="14">Bacitracin is thought to be involved in the inhibition of peptidoglycan synthesis by sequestering undecaprenyl diphosphate, thereby reducing the pool of lipid carrier available.</text>
</comment>
<keyword evidence="5 14" id="KW-1003">Cell membrane</keyword>
<dbReference type="NCBIfam" id="NF001390">
    <property type="entry name" value="PRK00281.1-4"/>
    <property type="match status" value="1"/>
</dbReference>
<organism evidence="15 16">
    <name type="scientific">Hydrobacter penzbergensis</name>
    <dbReference type="NCBI Taxonomy" id="1235997"/>
    <lineage>
        <taxon>Bacteria</taxon>
        <taxon>Pseudomonadati</taxon>
        <taxon>Bacteroidota</taxon>
        <taxon>Chitinophagia</taxon>
        <taxon>Chitinophagales</taxon>
        <taxon>Chitinophagaceae</taxon>
        <taxon>Hydrobacter</taxon>
    </lineage>
</organism>
<comment type="catalytic activity">
    <reaction evidence="13 14">
        <text>di-trans,octa-cis-undecaprenyl diphosphate + H2O = di-trans,octa-cis-undecaprenyl phosphate + phosphate + H(+)</text>
        <dbReference type="Rhea" id="RHEA:28094"/>
        <dbReference type="ChEBI" id="CHEBI:15377"/>
        <dbReference type="ChEBI" id="CHEBI:15378"/>
        <dbReference type="ChEBI" id="CHEBI:43474"/>
        <dbReference type="ChEBI" id="CHEBI:58405"/>
        <dbReference type="ChEBI" id="CHEBI:60392"/>
        <dbReference type="EC" id="3.6.1.27"/>
    </reaction>
</comment>
<evidence type="ECO:0000256" key="6">
    <source>
        <dbReference type="ARBA" id="ARBA00022692"/>
    </source>
</evidence>
<dbReference type="Proteomes" id="UP000198711">
    <property type="component" value="Unassembled WGS sequence"/>
</dbReference>
<dbReference type="EMBL" id="FNNO01000007">
    <property type="protein sequence ID" value="SDW93412.1"/>
    <property type="molecule type" value="Genomic_DNA"/>
</dbReference>
<dbReference type="GO" id="GO:0009252">
    <property type="term" value="P:peptidoglycan biosynthetic process"/>
    <property type="evidence" value="ECO:0007669"/>
    <property type="project" value="UniProtKB-KW"/>
</dbReference>
<evidence type="ECO:0000256" key="2">
    <source>
        <dbReference type="ARBA" id="ARBA00010621"/>
    </source>
</evidence>
<feature type="transmembrane region" description="Helical" evidence="14">
    <location>
        <begin position="213"/>
        <end position="234"/>
    </location>
</feature>
<dbReference type="GO" id="GO:0008360">
    <property type="term" value="P:regulation of cell shape"/>
    <property type="evidence" value="ECO:0007669"/>
    <property type="project" value="UniProtKB-KW"/>
</dbReference>
<sequence length="266" mass="29519">MSIFQTVIIAIIEGLTEFLPISSTGHMIIASSFLGIQKDDFTKLFEIAIQLGAILSVLVFYRKKFFPLNRWNFYFKLIIAVIPALLLGYLFSDKIDKLLESPLTVSITMLLGGFVLLFIDKLFKTPAAVDTEEKISIAKAFTIGIWQCLAMIPGTSRSAASIIGGMQQKLTRSLAAEFSFFLAVPTMAAATGYKLLKAFKQQPELLKNKENLLALGLGNLIAFFVALLAIKFFIGFLQKHGFRLFGWYRIVVGTVLLVLVLAGYLQ</sequence>
<keyword evidence="7 14" id="KW-0378">Hydrolase</keyword>
<dbReference type="Pfam" id="PF02673">
    <property type="entry name" value="BacA"/>
    <property type="match status" value="1"/>
</dbReference>
<dbReference type="RefSeq" id="WP_092723738.1">
    <property type="nucleotide sequence ID" value="NZ_FNNO01000007.1"/>
</dbReference>
<evidence type="ECO:0000256" key="10">
    <source>
        <dbReference type="ARBA" id="ARBA00023251"/>
    </source>
</evidence>
<protein>
    <recommendedName>
        <fullName evidence="4 14">Undecaprenyl-diphosphatase</fullName>
        <ecNumber evidence="3 14">3.6.1.27</ecNumber>
    </recommendedName>
    <alternativeName>
        <fullName evidence="12 14">Bacitracin resistance protein</fullName>
    </alternativeName>
    <alternativeName>
        <fullName evidence="11 14">Undecaprenyl pyrophosphate phosphatase</fullName>
    </alternativeName>
</protein>
<keyword evidence="6 14" id="KW-0812">Transmembrane</keyword>
<dbReference type="PANTHER" id="PTHR30622:SF3">
    <property type="entry name" value="UNDECAPRENYL-DIPHOSPHATASE"/>
    <property type="match status" value="1"/>
</dbReference>
<comment type="subcellular location">
    <subcellularLocation>
        <location evidence="1 14">Cell membrane</location>
        <topology evidence="1 14">Multi-pass membrane protein</topology>
    </subcellularLocation>
</comment>
<keyword evidence="16" id="KW-1185">Reference proteome</keyword>
<dbReference type="GO" id="GO:0071555">
    <property type="term" value="P:cell wall organization"/>
    <property type="evidence" value="ECO:0007669"/>
    <property type="project" value="UniProtKB-KW"/>
</dbReference>
<keyword evidence="9 14" id="KW-0472">Membrane</keyword>
<dbReference type="GO" id="GO:0050380">
    <property type="term" value="F:undecaprenyl-diphosphatase activity"/>
    <property type="evidence" value="ECO:0007669"/>
    <property type="project" value="UniProtKB-UniRule"/>
</dbReference>
<evidence type="ECO:0000256" key="13">
    <source>
        <dbReference type="ARBA" id="ARBA00047594"/>
    </source>
</evidence>
<comment type="similarity">
    <text evidence="2 14">Belongs to the UppP family.</text>
</comment>
<comment type="caution">
    <text evidence="15">The sequence shown here is derived from an EMBL/GenBank/DDBJ whole genome shotgun (WGS) entry which is preliminary data.</text>
</comment>
<evidence type="ECO:0000313" key="16">
    <source>
        <dbReference type="Proteomes" id="UP000198711"/>
    </source>
</evidence>
<dbReference type="NCBIfam" id="NF001389">
    <property type="entry name" value="PRK00281.1-2"/>
    <property type="match status" value="1"/>
</dbReference>
<dbReference type="PANTHER" id="PTHR30622">
    <property type="entry name" value="UNDECAPRENYL-DIPHOSPHATASE"/>
    <property type="match status" value="1"/>
</dbReference>
<gene>
    <name evidence="14" type="primary">uppP</name>
    <name evidence="15" type="ORF">SAMN05444410_10789</name>
</gene>
<feature type="transmembrane region" description="Helical" evidence="14">
    <location>
        <begin position="174"/>
        <end position="193"/>
    </location>
</feature>
<dbReference type="EC" id="3.6.1.27" evidence="3 14"/>
<feature type="transmembrane region" description="Helical" evidence="14">
    <location>
        <begin position="41"/>
        <end position="61"/>
    </location>
</feature>
<name>A0A8X8LF48_9BACT</name>
<proteinExistence type="inferred from homology"/>
<evidence type="ECO:0000313" key="15">
    <source>
        <dbReference type="EMBL" id="SDW93412.1"/>
    </source>
</evidence>
<evidence type="ECO:0000256" key="8">
    <source>
        <dbReference type="ARBA" id="ARBA00022989"/>
    </source>
</evidence>
<feature type="transmembrane region" description="Helical" evidence="14">
    <location>
        <begin position="7"/>
        <end position="29"/>
    </location>
</feature>
<dbReference type="InterPro" id="IPR003824">
    <property type="entry name" value="UppP"/>
</dbReference>
<evidence type="ECO:0000256" key="4">
    <source>
        <dbReference type="ARBA" id="ARBA00021581"/>
    </source>
</evidence>
<evidence type="ECO:0000256" key="5">
    <source>
        <dbReference type="ARBA" id="ARBA00022475"/>
    </source>
</evidence>
<evidence type="ECO:0000256" key="9">
    <source>
        <dbReference type="ARBA" id="ARBA00023136"/>
    </source>
</evidence>